<reference evidence="3" key="1">
    <citation type="journal article" date="2019" name="Int. J. Syst. Evol. Microbiol.">
        <title>The Global Catalogue of Microorganisms (GCM) 10K type strain sequencing project: providing services to taxonomists for standard genome sequencing and annotation.</title>
        <authorList>
            <consortium name="The Broad Institute Genomics Platform"/>
            <consortium name="The Broad Institute Genome Sequencing Center for Infectious Disease"/>
            <person name="Wu L."/>
            <person name="Ma J."/>
        </authorList>
    </citation>
    <scope>NUCLEOTIDE SEQUENCE [LARGE SCALE GENOMIC DNA]</scope>
    <source>
        <strain evidence="3">JCM 18123</strain>
    </source>
</reference>
<comment type="caution">
    <text evidence="2">The sequence shown here is derived from an EMBL/GenBank/DDBJ whole genome shotgun (WGS) entry which is preliminary data.</text>
</comment>
<protein>
    <submittedName>
        <fullName evidence="2">Uncharacterized protein</fullName>
    </submittedName>
</protein>
<name>A0ABP9G964_9ACTN</name>
<feature type="region of interest" description="Disordered" evidence="1">
    <location>
        <begin position="1"/>
        <end position="27"/>
    </location>
</feature>
<proteinExistence type="predicted"/>
<feature type="compositionally biased region" description="Low complexity" evidence="1">
    <location>
        <begin position="42"/>
        <end position="59"/>
    </location>
</feature>
<organism evidence="2 3">
    <name type="scientific">Streptomonospora halophila</name>
    <dbReference type="NCBI Taxonomy" id="427369"/>
    <lineage>
        <taxon>Bacteria</taxon>
        <taxon>Bacillati</taxon>
        <taxon>Actinomycetota</taxon>
        <taxon>Actinomycetes</taxon>
        <taxon>Streptosporangiales</taxon>
        <taxon>Nocardiopsidaceae</taxon>
        <taxon>Streptomonospora</taxon>
    </lineage>
</organism>
<evidence type="ECO:0000313" key="2">
    <source>
        <dbReference type="EMBL" id="GAA4933743.1"/>
    </source>
</evidence>
<accession>A0ABP9G964</accession>
<keyword evidence="3" id="KW-1185">Reference proteome</keyword>
<evidence type="ECO:0000256" key="1">
    <source>
        <dbReference type="SAM" id="MobiDB-lite"/>
    </source>
</evidence>
<feature type="region of interest" description="Disordered" evidence="1">
    <location>
        <begin position="42"/>
        <end position="68"/>
    </location>
</feature>
<sequence>MGERDTGDDAAAKQREDRRSDELGQINHEDLRRYAAAAGWDAEPAARAACWPSRGRSGPAPGGAGAER</sequence>
<dbReference type="Proteomes" id="UP001499993">
    <property type="component" value="Unassembled WGS sequence"/>
</dbReference>
<evidence type="ECO:0000313" key="3">
    <source>
        <dbReference type="Proteomes" id="UP001499993"/>
    </source>
</evidence>
<gene>
    <name evidence="2" type="ORF">GCM10023224_12700</name>
</gene>
<dbReference type="EMBL" id="BAABIK010000005">
    <property type="protein sequence ID" value="GAA4933743.1"/>
    <property type="molecule type" value="Genomic_DNA"/>
</dbReference>